<dbReference type="InterPro" id="IPR043519">
    <property type="entry name" value="NT_sf"/>
</dbReference>
<dbReference type="SUPFAM" id="SSF81301">
    <property type="entry name" value="Nucleotidyltransferase"/>
    <property type="match status" value="1"/>
</dbReference>
<evidence type="ECO:0000313" key="3">
    <source>
        <dbReference type="EMBL" id="PIR98915.1"/>
    </source>
</evidence>
<protein>
    <recommendedName>
        <fullName evidence="2">Polymerase nucleotidyl transferase domain-containing protein</fullName>
    </recommendedName>
</protein>
<evidence type="ECO:0000313" key="4">
    <source>
        <dbReference type="Proteomes" id="UP000230796"/>
    </source>
</evidence>
<dbReference type="Pfam" id="PF01909">
    <property type="entry name" value="NTP_transf_2"/>
    <property type="match status" value="1"/>
</dbReference>
<sequence length="333" mass="37282">MTLLQENSNSVSFRAQSRDLSVSILQTLKYSDHFDFPLTKEEIYLRLIGAQSTHIQLTHTLNQMIKKSQIKKTGIYYHLSGRKSLIAHRLVRTKLSIGTLARAKLLTSHLSLFPFILAIYLTGSLAMSNSEGDSDIDLMIVTKDHRLWTTRFILTIYTEFMGLRRHPHAKRSAGKLCLNLYLTPASYTLPIHKQSLYTAYELIQAVPLYDPHNTHAQLLAANPWIHSYLPNAPSGPGPVGHNNLPTGPGPIGLTIERICYHLQLLYMRKKITRELITPDAAFFHPHDPGVKALRGLSLKGLPARSLAKEGIPGCKPSRARQQAKGESSIEPDV</sequence>
<feature type="region of interest" description="Disordered" evidence="1">
    <location>
        <begin position="307"/>
        <end position="333"/>
    </location>
</feature>
<organism evidence="3 4">
    <name type="scientific">Candidatus Collierbacteria bacterium CG10_big_fil_rev_8_21_14_0_10_44_9</name>
    <dbReference type="NCBI Taxonomy" id="1974535"/>
    <lineage>
        <taxon>Bacteria</taxon>
        <taxon>Candidatus Collieribacteriota</taxon>
    </lineage>
</organism>
<dbReference type="AlphaFoldDB" id="A0A2H0VII2"/>
<dbReference type="Proteomes" id="UP000230796">
    <property type="component" value="Unassembled WGS sequence"/>
</dbReference>
<dbReference type="CDD" id="cd05403">
    <property type="entry name" value="NT_KNTase_like"/>
    <property type="match status" value="1"/>
</dbReference>
<dbReference type="InterPro" id="IPR002934">
    <property type="entry name" value="Polymerase_NTP_transf_dom"/>
</dbReference>
<dbReference type="GO" id="GO:0016779">
    <property type="term" value="F:nucleotidyltransferase activity"/>
    <property type="evidence" value="ECO:0007669"/>
    <property type="project" value="InterPro"/>
</dbReference>
<evidence type="ECO:0000259" key="2">
    <source>
        <dbReference type="Pfam" id="PF01909"/>
    </source>
</evidence>
<comment type="caution">
    <text evidence="3">The sequence shown here is derived from an EMBL/GenBank/DDBJ whole genome shotgun (WGS) entry which is preliminary data.</text>
</comment>
<reference evidence="4" key="1">
    <citation type="submission" date="2017-09" db="EMBL/GenBank/DDBJ databases">
        <title>Depth-based differentiation of microbial function through sediment-hosted aquifers and enrichment of novel symbionts in the deep terrestrial subsurface.</title>
        <authorList>
            <person name="Probst A.J."/>
            <person name="Ladd B."/>
            <person name="Jarett J.K."/>
            <person name="Geller-Mcgrath D.E."/>
            <person name="Sieber C.M.K."/>
            <person name="Emerson J.B."/>
            <person name="Anantharaman K."/>
            <person name="Thomas B.C."/>
            <person name="Malmstrom R."/>
            <person name="Stieglmeier M."/>
            <person name="Klingl A."/>
            <person name="Woyke T."/>
            <person name="Ryan C.M."/>
            <person name="Banfield J.F."/>
        </authorList>
    </citation>
    <scope>NUCLEOTIDE SEQUENCE [LARGE SCALE GENOMIC DNA]</scope>
</reference>
<dbReference type="EMBL" id="PFAF01000044">
    <property type="protein sequence ID" value="PIR98915.1"/>
    <property type="molecule type" value="Genomic_DNA"/>
</dbReference>
<gene>
    <name evidence="3" type="ORF">COT87_02180</name>
</gene>
<dbReference type="Gene3D" id="3.30.460.10">
    <property type="entry name" value="Beta Polymerase, domain 2"/>
    <property type="match status" value="1"/>
</dbReference>
<feature type="domain" description="Polymerase nucleotidyl transferase" evidence="2">
    <location>
        <begin position="104"/>
        <end position="146"/>
    </location>
</feature>
<proteinExistence type="predicted"/>
<accession>A0A2H0VII2</accession>
<evidence type="ECO:0000256" key="1">
    <source>
        <dbReference type="SAM" id="MobiDB-lite"/>
    </source>
</evidence>
<name>A0A2H0VII2_9BACT</name>